<reference evidence="3 4" key="1">
    <citation type="submission" date="2018-05" db="EMBL/GenBank/DDBJ databases">
        <title>A metagenomic window into the 2 km-deep terrestrial subsurface aquifer revealed taxonomically and functionally diverse microbial community comprising novel uncultured bacterial lineages.</title>
        <authorList>
            <person name="Kadnikov V.V."/>
            <person name="Mardanov A.V."/>
            <person name="Beletsky A.V."/>
            <person name="Banks D."/>
            <person name="Pimenov N.V."/>
            <person name="Frank Y.A."/>
            <person name="Karnachuk O.V."/>
            <person name="Ravin N.V."/>
        </authorList>
    </citation>
    <scope>NUCLEOTIDE SEQUENCE [LARGE SCALE GENOMIC DNA]</scope>
    <source>
        <strain evidence="3">BY</strain>
    </source>
</reference>
<dbReference type="PANTHER" id="PTHR13939:SF0">
    <property type="entry name" value="NMN AMIDOHYDROLASE-LIKE PROTEIN YFAY"/>
    <property type="match status" value="1"/>
</dbReference>
<dbReference type="HAMAP" id="MF_00226_B">
    <property type="entry name" value="CinA_B"/>
    <property type="match status" value="1"/>
</dbReference>
<dbReference type="Gene3D" id="3.30.70.2860">
    <property type="match status" value="1"/>
</dbReference>
<comment type="similarity">
    <text evidence="1">Belongs to the CinA family.</text>
</comment>
<dbReference type="Pfam" id="PF18146">
    <property type="entry name" value="CinA_KH"/>
    <property type="match status" value="1"/>
</dbReference>
<evidence type="ECO:0000313" key="4">
    <source>
        <dbReference type="Proteomes" id="UP000262583"/>
    </source>
</evidence>
<dbReference type="InterPro" id="IPR041424">
    <property type="entry name" value="CinA_KH"/>
</dbReference>
<dbReference type="InterPro" id="IPR001453">
    <property type="entry name" value="MoaB/Mog_dom"/>
</dbReference>
<dbReference type="NCBIfam" id="TIGR00200">
    <property type="entry name" value="cinA_nterm"/>
    <property type="match status" value="1"/>
</dbReference>
<dbReference type="Gene3D" id="3.40.980.10">
    <property type="entry name" value="MoaB/Mog-like domain"/>
    <property type="match status" value="1"/>
</dbReference>
<gene>
    <name evidence="3" type="ORF">BRCON_2227</name>
</gene>
<dbReference type="InterPro" id="IPR008135">
    <property type="entry name" value="Competence-induced_CinA"/>
</dbReference>
<accession>A0A2Z4Y708</accession>
<dbReference type="InterPro" id="IPR036653">
    <property type="entry name" value="CinA-like_C"/>
</dbReference>
<dbReference type="AlphaFoldDB" id="A0A2Z4Y708"/>
<evidence type="ECO:0000256" key="1">
    <source>
        <dbReference type="HAMAP-Rule" id="MF_00226"/>
    </source>
</evidence>
<organism evidence="3 4">
    <name type="scientific">Sumerlaea chitinivorans</name>
    <dbReference type="NCBI Taxonomy" id="2250252"/>
    <lineage>
        <taxon>Bacteria</taxon>
        <taxon>Candidatus Sumerlaeota</taxon>
        <taxon>Candidatus Sumerlaeia</taxon>
        <taxon>Candidatus Sumerlaeales</taxon>
        <taxon>Candidatus Sumerlaeaceae</taxon>
        <taxon>Candidatus Sumerlaea</taxon>
    </lineage>
</organism>
<dbReference type="Proteomes" id="UP000262583">
    <property type="component" value="Chromosome"/>
</dbReference>
<dbReference type="PANTHER" id="PTHR13939">
    <property type="entry name" value="NICOTINAMIDE-NUCLEOTIDE AMIDOHYDROLASE PNCC"/>
    <property type="match status" value="1"/>
</dbReference>
<dbReference type="CDD" id="cd00885">
    <property type="entry name" value="cinA"/>
    <property type="match status" value="1"/>
</dbReference>
<evidence type="ECO:0000259" key="2">
    <source>
        <dbReference type="SMART" id="SM00852"/>
    </source>
</evidence>
<dbReference type="SMART" id="SM00852">
    <property type="entry name" value="MoCF_biosynth"/>
    <property type="match status" value="1"/>
</dbReference>
<feature type="domain" description="MoaB/Mog" evidence="2">
    <location>
        <begin position="7"/>
        <end position="185"/>
    </location>
</feature>
<sequence length="431" mass="47244">MRIERVAILSTGSEILQGLYADTNAQWLAAQFSSLGVTTVLTAAAPDHAQELEALLRYAANRADLVVCSGGLGPTADDVNREVFARVYRVPLERDEHAVEMMRARFVRRGRTMPESNLVQALIPRGATVLYNEWGTAPGFFLLPPPTAASPEFSQAPRAALLALPGPPRELKPMFRERALPLLKPYLAHSRYVLTRTLHTFGAPESELGEYVRDLFHRDERLIYTMLAKPHGVDIRITARASTREEAEALVREYETVTRKRIGERLIYGSDDENLPSVLARILTEQHLTLACAESCTGGLVAKLMTDIPGSSTYFREGLVTYSNEAKVARLGVSPSTLERYGAVSEETAREMLEGLLARTNAQVATAITGIAGPTGGSADKPVGLTYIGIATPHRKEVHRAVFAGDREFNRTFAALTALNLLRIALLEDHG</sequence>
<evidence type="ECO:0000313" key="3">
    <source>
        <dbReference type="EMBL" id="AXA37004.1"/>
    </source>
</evidence>
<dbReference type="EMBL" id="CP030759">
    <property type="protein sequence ID" value="AXA37004.1"/>
    <property type="molecule type" value="Genomic_DNA"/>
</dbReference>
<dbReference type="NCBIfam" id="NF001813">
    <property type="entry name" value="PRK00549.1"/>
    <property type="match status" value="1"/>
</dbReference>
<dbReference type="KEGG" id="schv:BRCON_2227"/>
<dbReference type="InterPro" id="IPR008136">
    <property type="entry name" value="CinA_C"/>
</dbReference>
<dbReference type="Pfam" id="PF00994">
    <property type="entry name" value="MoCF_biosynth"/>
    <property type="match status" value="1"/>
</dbReference>
<dbReference type="InterPro" id="IPR050101">
    <property type="entry name" value="CinA"/>
</dbReference>
<dbReference type="PIRSF" id="PIRSF006728">
    <property type="entry name" value="CinA"/>
    <property type="match status" value="1"/>
</dbReference>
<dbReference type="SUPFAM" id="SSF53218">
    <property type="entry name" value="Molybdenum cofactor biosynthesis proteins"/>
    <property type="match status" value="1"/>
</dbReference>
<dbReference type="InterPro" id="IPR036425">
    <property type="entry name" value="MoaB/Mog-like_dom_sf"/>
</dbReference>
<dbReference type="Pfam" id="PF02464">
    <property type="entry name" value="CinA"/>
    <property type="match status" value="1"/>
</dbReference>
<name>A0A2Z4Y708_SUMC1</name>
<dbReference type="SUPFAM" id="SSF142433">
    <property type="entry name" value="CinA-like"/>
    <property type="match status" value="1"/>
</dbReference>
<protein>
    <recommendedName>
        <fullName evidence="1">CinA-like protein</fullName>
    </recommendedName>
</protein>
<dbReference type="Gene3D" id="3.90.950.20">
    <property type="entry name" value="CinA-like"/>
    <property type="match status" value="1"/>
</dbReference>
<proteinExistence type="inferred from homology"/>
<dbReference type="NCBIfam" id="TIGR00199">
    <property type="entry name" value="PncC_domain"/>
    <property type="match status" value="1"/>
</dbReference>